<name>A0A8G0ZZ54_9RHOB</name>
<protein>
    <submittedName>
        <fullName evidence="3">PepSY domain-containing protein</fullName>
    </submittedName>
</protein>
<proteinExistence type="predicted"/>
<accession>A0A8G0ZZ54</accession>
<reference evidence="3" key="1">
    <citation type="submission" date="2021-02" db="EMBL/GenBank/DDBJ databases">
        <title>Rhodobacter shimadae sp. nov., an aerobic anoxygenic phototrophic bacterium isolated from a hot spring.</title>
        <authorList>
            <person name="Muramatsu S."/>
            <person name="Haruta S."/>
            <person name="Hirose S."/>
            <person name="Hanada S."/>
        </authorList>
    </citation>
    <scope>NUCLEOTIDE SEQUENCE</scope>
    <source>
        <strain evidence="3">N10</strain>
    </source>
</reference>
<dbReference type="EMBL" id="CP069370">
    <property type="protein sequence ID" value="QYZ71736.1"/>
    <property type="molecule type" value="Genomic_DNA"/>
</dbReference>
<sequence length="174" mass="18120">MTRIAHLAATVVFLATSAAQAAIDPAALGRQWFAEGYSAVEVTVGRSQVKVEGIRGGQKVEAVYDSVTGAILKQEAGATEAEDDIRNGILVRQRDRDFVRVSAVGRDDSSDDDGNDDDRGRGRGRGSDDSGSDDRGGRGSDDGANHDNGDDHGGNRGGDDNRGSNNSGRGGSDD</sequence>
<feature type="region of interest" description="Disordered" evidence="1">
    <location>
        <begin position="100"/>
        <end position="174"/>
    </location>
</feature>
<evidence type="ECO:0000313" key="4">
    <source>
        <dbReference type="Proteomes" id="UP000826300"/>
    </source>
</evidence>
<evidence type="ECO:0000256" key="1">
    <source>
        <dbReference type="SAM" id="MobiDB-lite"/>
    </source>
</evidence>
<keyword evidence="4" id="KW-1185">Reference proteome</keyword>
<feature type="signal peptide" evidence="2">
    <location>
        <begin position="1"/>
        <end position="21"/>
    </location>
</feature>
<dbReference type="Proteomes" id="UP000826300">
    <property type="component" value="Chromosome"/>
</dbReference>
<evidence type="ECO:0000313" key="3">
    <source>
        <dbReference type="EMBL" id="QYZ71736.1"/>
    </source>
</evidence>
<keyword evidence="2" id="KW-0732">Signal</keyword>
<feature type="chain" id="PRO_5034477014" evidence="2">
    <location>
        <begin position="22"/>
        <end position="174"/>
    </location>
</feature>
<dbReference type="AlphaFoldDB" id="A0A8G0ZZ54"/>
<organism evidence="3 4">
    <name type="scientific">Neotabrizicola shimadae</name>
    <dbReference type="NCBI Taxonomy" id="2807096"/>
    <lineage>
        <taxon>Bacteria</taxon>
        <taxon>Pseudomonadati</taxon>
        <taxon>Pseudomonadota</taxon>
        <taxon>Alphaproteobacteria</taxon>
        <taxon>Rhodobacterales</taxon>
        <taxon>Paracoccaceae</taxon>
        <taxon>Neotabrizicola</taxon>
    </lineage>
</organism>
<gene>
    <name evidence="3" type="ORF">JO391_09710</name>
</gene>
<evidence type="ECO:0000256" key="2">
    <source>
        <dbReference type="SAM" id="SignalP"/>
    </source>
</evidence>
<feature type="compositionally biased region" description="Basic and acidic residues" evidence="1">
    <location>
        <begin position="117"/>
        <end position="162"/>
    </location>
</feature>
<dbReference type="KEGG" id="nsm:JO391_09710"/>
<dbReference type="RefSeq" id="WP_220664332.1">
    <property type="nucleotide sequence ID" value="NZ_CP069370.1"/>
</dbReference>